<organism evidence="13 14">
    <name type="scientific">Desulfosarcina ovata subsp. ovata</name>
    <dbReference type="NCBI Taxonomy" id="2752305"/>
    <lineage>
        <taxon>Bacteria</taxon>
        <taxon>Pseudomonadati</taxon>
        <taxon>Thermodesulfobacteriota</taxon>
        <taxon>Desulfobacteria</taxon>
        <taxon>Desulfobacterales</taxon>
        <taxon>Desulfosarcinaceae</taxon>
        <taxon>Desulfosarcina</taxon>
    </lineage>
</organism>
<dbReference type="GO" id="GO:0015627">
    <property type="term" value="C:type II protein secretion system complex"/>
    <property type="evidence" value="ECO:0007669"/>
    <property type="project" value="InterPro"/>
</dbReference>
<evidence type="ECO:0000256" key="1">
    <source>
        <dbReference type="ARBA" id="ARBA00004377"/>
    </source>
</evidence>
<evidence type="ECO:0000256" key="7">
    <source>
        <dbReference type="ARBA" id="ARBA00022989"/>
    </source>
</evidence>
<dbReference type="InterPro" id="IPR022346">
    <property type="entry name" value="T2SS_GspH"/>
</dbReference>
<dbReference type="GO" id="GO:0015628">
    <property type="term" value="P:protein secretion by the type II secretion system"/>
    <property type="evidence" value="ECO:0007669"/>
    <property type="project" value="InterPro"/>
</dbReference>
<dbReference type="InterPro" id="IPR012902">
    <property type="entry name" value="N_methyl_site"/>
</dbReference>
<gene>
    <name evidence="13" type="ORF">DSCOOX_05940</name>
</gene>
<evidence type="ECO:0000256" key="3">
    <source>
        <dbReference type="ARBA" id="ARBA00022475"/>
    </source>
</evidence>
<keyword evidence="8 11" id="KW-0472">Membrane</keyword>
<reference evidence="13 14" key="1">
    <citation type="submission" date="2019-11" db="EMBL/GenBank/DDBJ databases">
        <title>Comparative genomics of hydrocarbon-degrading Desulfosarcina strains.</title>
        <authorList>
            <person name="Watanabe M."/>
            <person name="Kojima H."/>
            <person name="Fukui M."/>
        </authorList>
    </citation>
    <scope>NUCLEOTIDE SEQUENCE [LARGE SCALE GENOMIC DNA]</scope>
    <source>
        <strain evidence="14">oXyS1</strain>
    </source>
</reference>
<evidence type="ECO:0000313" key="13">
    <source>
        <dbReference type="EMBL" id="BBO87414.1"/>
    </source>
</evidence>
<evidence type="ECO:0000256" key="6">
    <source>
        <dbReference type="ARBA" id="ARBA00022692"/>
    </source>
</evidence>
<evidence type="ECO:0000256" key="2">
    <source>
        <dbReference type="ARBA" id="ARBA00021549"/>
    </source>
</evidence>
<dbReference type="SUPFAM" id="SSF54523">
    <property type="entry name" value="Pili subunits"/>
    <property type="match status" value="1"/>
</dbReference>
<feature type="domain" description="General secretion pathway GspH" evidence="12">
    <location>
        <begin position="43"/>
        <end position="167"/>
    </location>
</feature>
<evidence type="ECO:0000313" key="14">
    <source>
        <dbReference type="Proteomes" id="UP000422108"/>
    </source>
</evidence>
<evidence type="ECO:0000256" key="8">
    <source>
        <dbReference type="ARBA" id="ARBA00023136"/>
    </source>
</evidence>
<evidence type="ECO:0000256" key="9">
    <source>
        <dbReference type="ARBA" id="ARBA00025772"/>
    </source>
</evidence>
<protein>
    <recommendedName>
        <fullName evidence="2">Type II secretion system protein H</fullName>
    </recommendedName>
    <alternativeName>
        <fullName evidence="10">General secretion pathway protein H</fullName>
    </alternativeName>
</protein>
<evidence type="ECO:0000259" key="12">
    <source>
        <dbReference type="Pfam" id="PF12019"/>
    </source>
</evidence>
<keyword evidence="3" id="KW-1003">Cell membrane</keyword>
<keyword evidence="14" id="KW-1185">Reference proteome</keyword>
<dbReference type="AlphaFoldDB" id="A0A5K8A4Y6"/>
<keyword evidence="7 11" id="KW-1133">Transmembrane helix</keyword>
<sequence>MRGNSGFSLFEVLTVIAIIAVVAAIAVPNMIAWRNRAKLGEGARDIYSAFQLARSGAAKENADVIVSFDTSVTQGGDFIVFIDDGGGIDADDDGVIDDADNGQADPDTETIFKIGKLPSGVTIDYTALSIKKVTFSSNGLLKTGFGLTVKVLSTSGEEREVVVSSAGRVRIAY</sequence>
<proteinExistence type="inferred from homology"/>
<evidence type="ECO:0000256" key="4">
    <source>
        <dbReference type="ARBA" id="ARBA00022481"/>
    </source>
</evidence>
<evidence type="ECO:0000256" key="5">
    <source>
        <dbReference type="ARBA" id="ARBA00022519"/>
    </source>
</evidence>
<dbReference type="GO" id="GO:0005886">
    <property type="term" value="C:plasma membrane"/>
    <property type="evidence" value="ECO:0007669"/>
    <property type="project" value="UniProtKB-SubCell"/>
</dbReference>
<accession>A0A5K8A4Y6</accession>
<evidence type="ECO:0000256" key="10">
    <source>
        <dbReference type="ARBA" id="ARBA00030775"/>
    </source>
</evidence>
<comment type="similarity">
    <text evidence="9">Belongs to the GSP H family.</text>
</comment>
<dbReference type="EMBL" id="AP021879">
    <property type="protein sequence ID" value="BBO87414.1"/>
    <property type="molecule type" value="Genomic_DNA"/>
</dbReference>
<dbReference type="Pfam" id="PF07963">
    <property type="entry name" value="N_methyl"/>
    <property type="match status" value="1"/>
</dbReference>
<dbReference type="InterPro" id="IPR045584">
    <property type="entry name" value="Pilin-like"/>
</dbReference>
<dbReference type="Gene3D" id="3.55.40.10">
    <property type="entry name" value="minor pseudopilin epsh domain"/>
    <property type="match status" value="1"/>
</dbReference>
<dbReference type="NCBIfam" id="TIGR02532">
    <property type="entry name" value="IV_pilin_GFxxxE"/>
    <property type="match status" value="1"/>
</dbReference>
<feature type="transmembrane region" description="Helical" evidence="11">
    <location>
        <begin position="12"/>
        <end position="32"/>
    </location>
</feature>
<evidence type="ECO:0000256" key="11">
    <source>
        <dbReference type="SAM" id="Phobius"/>
    </source>
</evidence>
<keyword evidence="4" id="KW-0488">Methylation</keyword>
<keyword evidence="5" id="KW-0997">Cell inner membrane</keyword>
<dbReference type="Proteomes" id="UP000422108">
    <property type="component" value="Chromosome"/>
</dbReference>
<comment type="subcellular location">
    <subcellularLocation>
        <location evidence="1">Cell inner membrane</location>
        <topology evidence="1">Single-pass membrane protein</topology>
    </subcellularLocation>
</comment>
<keyword evidence="6 11" id="KW-0812">Transmembrane</keyword>
<dbReference type="Pfam" id="PF12019">
    <property type="entry name" value="GspH"/>
    <property type="match status" value="1"/>
</dbReference>
<name>A0A5K8A4Y6_9BACT</name>